<dbReference type="VEuPathDB" id="TriTrypDB:TcBrA4_0100730"/>
<dbReference type="VEuPathDB" id="TriTrypDB:TcCLB.511621.240"/>
<accession>A0A2V2W2Z8</accession>
<dbReference type="VEuPathDB" id="TriTrypDB:TcYC6_0076040"/>
<sequence length="156" mass="17293">MRVGIFAHQCPWRLVCGAEKRRNTSDQGFLTSGKTAPFFPLRRWRCGRCNHTNEPQHLFYCSKCGSVQPEMVEALTHTSFDCRVCSHHNPLGLLRPWCPACGTLSTVAAAGRQRPCGDVLSAAHSLHGFSHIVMAAVGRNRAPTLRLTRHGLRAFA</sequence>
<reference evidence="1 2" key="1">
    <citation type="journal article" date="2018" name="Microb. Genom.">
        <title>Expanding an expanded genome: long-read sequencing of Trypanosoma cruzi.</title>
        <authorList>
            <person name="Berna L."/>
            <person name="Rodriguez M."/>
            <person name="Chiribao M.L."/>
            <person name="Parodi-Talice A."/>
            <person name="Pita S."/>
            <person name="Rijo G."/>
            <person name="Alvarez-Valin F."/>
            <person name="Robello C."/>
        </authorList>
    </citation>
    <scope>NUCLEOTIDE SEQUENCE [LARGE SCALE GENOMIC DNA]</scope>
    <source>
        <strain evidence="1 2">TCC</strain>
    </source>
</reference>
<dbReference type="EMBL" id="PRFC01000181">
    <property type="protein sequence ID" value="PWV02980.1"/>
    <property type="molecule type" value="Genomic_DNA"/>
</dbReference>
<dbReference type="VEuPathDB" id="TriTrypDB:TcCLB.504741.130"/>
<dbReference type="VEuPathDB" id="TriTrypDB:TcCL_NonESM08070"/>
<dbReference type="VEuPathDB" id="TriTrypDB:TcG_08409"/>
<comment type="caution">
    <text evidence="1">The sequence shown here is derived from an EMBL/GenBank/DDBJ whole genome shotgun (WGS) entry which is preliminary data.</text>
</comment>
<dbReference type="VEuPathDB" id="TriTrypDB:C4B63_184g20"/>
<dbReference type="VEuPathDB" id="TriTrypDB:C3747_181g2"/>
<gene>
    <name evidence="1" type="ORF">C3747_181g2</name>
</gene>
<organism evidence="1 2">
    <name type="scientific">Trypanosoma cruzi</name>
    <dbReference type="NCBI Taxonomy" id="5693"/>
    <lineage>
        <taxon>Eukaryota</taxon>
        <taxon>Discoba</taxon>
        <taxon>Euglenozoa</taxon>
        <taxon>Kinetoplastea</taxon>
        <taxon>Metakinetoplastina</taxon>
        <taxon>Trypanosomatida</taxon>
        <taxon>Trypanosomatidae</taxon>
        <taxon>Trypanosoma</taxon>
        <taxon>Schizotrypanum</taxon>
    </lineage>
</organism>
<dbReference type="VEuPathDB" id="TriTrypDB:BCY84_02967"/>
<evidence type="ECO:0008006" key="3">
    <source>
        <dbReference type="Google" id="ProtNLM"/>
    </source>
</evidence>
<dbReference type="VEuPathDB" id="TriTrypDB:ECC02_004373"/>
<proteinExistence type="predicted"/>
<protein>
    <recommendedName>
        <fullName evidence="3">RanBP2-type domain-containing protein</fullName>
    </recommendedName>
</protein>
<name>A0A2V2W2Z8_TRYCR</name>
<dbReference type="AlphaFoldDB" id="A0A2V2W2Z8"/>
<evidence type="ECO:0000313" key="1">
    <source>
        <dbReference type="EMBL" id="PWV02980.1"/>
    </source>
</evidence>
<dbReference type="Proteomes" id="UP000246078">
    <property type="component" value="Unassembled WGS sequence"/>
</dbReference>
<dbReference type="VEuPathDB" id="TriTrypDB:TCSYLVIO_000458"/>
<dbReference type="VEuPathDB" id="TriTrypDB:Tc_MARK_9693"/>
<evidence type="ECO:0000313" key="2">
    <source>
        <dbReference type="Proteomes" id="UP000246078"/>
    </source>
</evidence>